<evidence type="ECO:0000256" key="1">
    <source>
        <dbReference type="SAM" id="MobiDB-lite"/>
    </source>
</evidence>
<feature type="compositionally biased region" description="Basic and acidic residues" evidence="1">
    <location>
        <begin position="31"/>
        <end position="40"/>
    </location>
</feature>
<evidence type="ECO:0000313" key="3">
    <source>
        <dbReference type="Proteomes" id="UP000030645"/>
    </source>
</evidence>
<protein>
    <submittedName>
        <fullName evidence="2">Uncharacterized protein</fullName>
    </submittedName>
</protein>
<gene>
    <name evidence="2" type="ORF">L484_012458</name>
</gene>
<sequence length="90" mass="9879">MEAILLSFNLCLETEKTRESSFFVSVLAERKEDGGRKERGNPSYGLKVVERDKGKGGKSRRNRTSDWLVNRAATSFGCSVELAPLGINGG</sequence>
<accession>W9R8Y4</accession>
<keyword evidence="3" id="KW-1185">Reference proteome</keyword>
<dbReference type="Proteomes" id="UP000030645">
    <property type="component" value="Unassembled WGS sequence"/>
</dbReference>
<feature type="region of interest" description="Disordered" evidence="1">
    <location>
        <begin position="31"/>
        <end position="64"/>
    </location>
</feature>
<name>W9R8Y4_9ROSA</name>
<evidence type="ECO:0000313" key="2">
    <source>
        <dbReference type="EMBL" id="EXB63268.1"/>
    </source>
</evidence>
<proteinExistence type="predicted"/>
<dbReference type="EMBL" id="KE344484">
    <property type="protein sequence ID" value="EXB63268.1"/>
    <property type="molecule type" value="Genomic_DNA"/>
</dbReference>
<reference evidence="3" key="1">
    <citation type="submission" date="2013-01" db="EMBL/GenBank/DDBJ databases">
        <title>Draft Genome Sequence of a Mulberry Tree, Morus notabilis C.K. Schneid.</title>
        <authorList>
            <person name="He N."/>
            <person name="Zhao S."/>
        </authorList>
    </citation>
    <scope>NUCLEOTIDE SEQUENCE</scope>
</reference>
<dbReference type="AlphaFoldDB" id="W9R8Y4"/>
<organism evidence="2 3">
    <name type="scientific">Morus notabilis</name>
    <dbReference type="NCBI Taxonomy" id="981085"/>
    <lineage>
        <taxon>Eukaryota</taxon>
        <taxon>Viridiplantae</taxon>
        <taxon>Streptophyta</taxon>
        <taxon>Embryophyta</taxon>
        <taxon>Tracheophyta</taxon>
        <taxon>Spermatophyta</taxon>
        <taxon>Magnoliopsida</taxon>
        <taxon>eudicotyledons</taxon>
        <taxon>Gunneridae</taxon>
        <taxon>Pentapetalae</taxon>
        <taxon>rosids</taxon>
        <taxon>fabids</taxon>
        <taxon>Rosales</taxon>
        <taxon>Moraceae</taxon>
        <taxon>Moreae</taxon>
        <taxon>Morus</taxon>
    </lineage>
</organism>